<protein>
    <submittedName>
        <fullName evidence="2">ANTAR domain-containing protein</fullName>
    </submittedName>
</protein>
<accession>A0ABX1RJA5</accession>
<dbReference type="Gene3D" id="1.10.10.10">
    <property type="entry name" value="Winged helix-like DNA-binding domain superfamily/Winged helix DNA-binding domain"/>
    <property type="match status" value="1"/>
</dbReference>
<keyword evidence="3" id="KW-1185">Reference proteome</keyword>
<comment type="caution">
    <text evidence="2">The sequence shown here is derived from an EMBL/GenBank/DDBJ whole genome shotgun (WGS) entry which is preliminary data.</text>
</comment>
<name>A0ABX1RJA5_9PSEU</name>
<organism evidence="2 3">
    <name type="scientific">Pseudonocardia xinjiangensis</name>
    <dbReference type="NCBI Taxonomy" id="75289"/>
    <lineage>
        <taxon>Bacteria</taxon>
        <taxon>Bacillati</taxon>
        <taxon>Actinomycetota</taxon>
        <taxon>Actinomycetes</taxon>
        <taxon>Pseudonocardiales</taxon>
        <taxon>Pseudonocardiaceae</taxon>
        <taxon>Pseudonocardia</taxon>
    </lineage>
</organism>
<dbReference type="Proteomes" id="UP001296706">
    <property type="component" value="Unassembled WGS sequence"/>
</dbReference>
<evidence type="ECO:0000313" key="3">
    <source>
        <dbReference type="Proteomes" id="UP001296706"/>
    </source>
</evidence>
<proteinExistence type="predicted"/>
<dbReference type="EMBL" id="JAAXKY010000087">
    <property type="protein sequence ID" value="NMH80062.1"/>
    <property type="molecule type" value="Genomic_DNA"/>
</dbReference>
<reference evidence="2 3" key="1">
    <citation type="submission" date="2020-04" db="EMBL/GenBank/DDBJ databases">
        <authorList>
            <person name="Klaysubun C."/>
            <person name="Duangmal K."/>
            <person name="Lipun K."/>
        </authorList>
    </citation>
    <scope>NUCLEOTIDE SEQUENCE [LARGE SCALE GENOMIC DNA]</scope>
    <source>
        <strain evidence="2 3">JCM 11839</strain>
    </source>
</reference>
<dbReference type="Pfam" id="PF03861">
    <property type="entry name" value="ANTAR"/>
    <property type="match status" value="1"/>
</dbReference>
<evidence type="ECO:0000313" key="2">
    <source>
        <dbReference type="EMBL" id="NMH80062.1"/>
    </source>
</evidence>
<evidence type="ECO:0000259" key="1">
    <source>
        <dbReference type="SMART" id="SM01012"/>
    </source>
</evidence>
<gene>
    <name evidence="2" type="ORF">HF577_23605</name>
</gene>
<feature type="domain" description="ANTAR" evidence="1">
    <location>
        <begin position="23"/>
        <end position="77"/>
    </location>
</feature>
<dbReference type="SMART" id="SM01012">
    <property type="entry name" value="ANTAR"/>
    <property type="match status" value="1"/>
</dbReference>
<sequence length="84" mass="9065">MVPREAVTAQRICGHARIRSRWGRTDLRAALALPATIDQAIGIVIAGRCSVEDAFATLRAASQRRNVKLRVVAGELVEAAQRSA</sequence>
<dbReference type="InterPro" id="IPR036388">
    <property type="entry name" value="WH-like_DNA-bd_sf"/>
</dbReference>
<dbReference type="InterPro" id="IPR005561">
    <property type="entry name" value="ANTAR"/>
</dbReference>